<dbReference type="RefSeq" id="WP_347437846.1">
    <property type="nucleotide sequence ID" value="NZ_CP089291.1"/>
</dbReference>
<protein>
    <submittedName>
        <fullName evidence="8">4Fe-4S dicluster domain-containing protein</fullName>
    </submittedName>
</protein>
<name>A0ABY4CLI2_9BACL</name>
<dbReference type="InterPro" id="IPR009051">
    <property type="entry name" value="Helical_ferredxn"/>
</dbReference>
<evidence type="ECO:0000313" key="9">
    <source>
        <dbReference type="Proteomes" id="UP000830167"/>
    </source>
</evidence>
<dbReference type="PROSITE" id="PS51379">
    <property type="entry name" value="4FE4S_FER_2"/>
    <property type="match status" value="1"/>
</dbReference>
<feature type="transmembrane region" description="Helical" evidence="6">
    <location>
        <begin position="6"/>
        <end position="24"/>
    </location>
</feature>
<dbReference type="SUPFAM" id="SSF103501">
    <property type="entry name" value="Respiratory nitrate reductase 1 gamma chain"/>
    <property type="match status" value="1"/>
</dbReference>
<sequence length="723" mass="82270">MASTGVIFTLAFLLALGYALYSFYQVMHARYRFIQMGQSESFGEWNDRIQIALHQIFGQTKLLKDRKSGWMHVVIFYGFIILQFGALEIIVKGFVKGFQWPIGPIHPLFSFLQEITVLAIFLAVGYGAYRRFGEKLRRLKRGKKTTTLYWFIFLLMCSILLTLTFEKIWLQEPLSAFSPVSSLLAMVFAGVGAQSAYWLFYAFWWTHLSILLAFLLYVPQSKHAHLFFAPFNILLGRIGSPSKPSTLDFSDETVEEFGVSKVEDFTKGQLLDLYACVECGRCTNMCPASNTGKMLSPMHLITKIRDHLTEKGEAVLGQSPWAPGRLMGAPAGMAHVLADVPFAQGEPQGYSPRADWHTDIAPTMHNQAEAWQLTEKNVHEISLIGDVISEQELWACTTCRNCEDQCPVGNEHLSMIYGMRRYLVMTEGNMPSEATRTLNNIERQGNPWGINRKDRIKWREERSDLAIPTVDEVEEFEYLFWVGSMLSYDNRNRKVAQAFVEIMNEAGVSFAILGNPEMNSGDTARRVGNEFLFQELAQQNIELFKEYGVKKIVTCDPHAFNSFKNEYPEFGLEAEVYHHTQLIEQWIQEKRIKLENKVEERVVYHDSCYLGRYNGIYDAPRNILQAIPGVELVEMERNRENSMCCGAGGGRMWIEENEGVRVNVKRVEQALDTKPTVIGSNCPYCLTMMGDGIKQFDADGQVQALDLAELVAKSMLKRPTTIV</sequence>
<dbReference type="Pfam" id="PF02754">
    <property type="entry name" value="CCG"/>
    <property type="match status" value="2"/>
</dbReference>
<accession>A0ABY4CLI2</accession>
<keyword evidence="6" id="KW-0812">Transmembrane</keyword>
<organism evidence="8 9">
    <name type="scientific">Fodinisporobacter ferrooxydans</name>
    <dbReference type="NCBI Taxonomy" id="2901836"/>
    <lineage>
        <taxon>Bacteria</taxon>
        <taxon>Bacillati</taxon>
        <taxon>Bacillota</taxon>
        <taxon>Bacilli</taxon>
        <taxon>Bacillales</taxon>
        <taxon>Alicyclobacillaceae</taxon>
        <taxon>Fodinisporobacter</taxon>
    </lineage>
</organism>
<dbReference type="InterPro" id="IPR004017">
    <property type="entry name" value="Cys_rich_dom"/>
</dbReference>
<keyword evidence="1" id="KW-0004">4Fe-4S</keyword>
<proteinExistence type="predicted"/>
<evidence type="ECO:0000256" key="6">
    <source>
        <dbReference type="SAM" id="Phobius"/>
    </source>
</evidence>
<feature type="transmembrane region" description="Helical" evidence="6">
    <location>
        <begin position="176"/>
        <end position="193"/>
    </location>
</feature>
<evidence type="ECO:0000259" key="7">
    <source>
        <dbReference type="PROSITE" id="PS51379"/>
    </source>
</evidence>
<evidence type="ECO:0000256" key="5">
    <source>
        <dbReference type="ARBA" id="ARBA00023014"/>
    </source>
</evidence>
<dbReference type="PANTHER" id="PTHR43255:SF1">
    <property type="entry name" value="IRON-SULFUR-BINDING OXIDOREDUCTASE FADF-RELATED"/>
    <property type="match status" value="1"/>
</dbReference>
<feature type="transmembrane region" description="Helical" evidence="6">
    <location>
        <begin position="70"/>
        <end position="91"/>
    </location>
</feature>
<feature type="transmembrane region" description="Helical" evidence="6">
    <location>
        <begin position="111"/>
        <end position="129"/>
    </location>
</feature>
<dbReference type="PANTHER" id="PTHR43255">
    <property type="entry name" value="IRON-SULFUR-BINDING OXIDOREDUCTASE FADF-RELATED-RELATED"/>
    <property type="match status" value="1"/>
</dbReference>
<keyword evidence="9" id="KW-1185">Reference proteome</keyword>
<dbReference type="SUPFAM" id="SSF46548">
    <property type="entry name" value="alpha-helical ferredoxin"/>
    <property type="match status" value="1"/>
</dbReference>
<dbReference type="PROSITE" id="PS00198">
    <property type="entry name" value="4FE4S_FER_1"/>
    <property type="match status" value="2"/>
</dbReference>
<dbReference type="InterPro" id="IPR017900">
    <property type="entry name" value="4Fe4S_Fe_S_CS"/>
</dbReference>
<evidence type="ECO:0000256" key="1">
    <source>
        <dbReference type="ARBA" id="ARBA00022485"/>
    </source>
</evidence>
<gene>
    <name evidence="8" type="ORF">LSG31_02520</name>
</gene>
<dbReference type="InterPro" id="IPR051460">
    <property type="entry name" value="HdrC_iron-sulfur_subunit"/>
</dbReference>
<evidence type="ECO:0000313" key="8">
    <source>
        <dbReference type="EMBL" id="UOF91154.1"/>
    </source>
</evidence>
<feature type="domain" description="4Fe-4S ferredoxin-type" evidence="7">
    <location>
        <begin position="267"/>
        <end position="297"/>
    </location>
</feature>
<feature type="transmembrane region" description="Helical" evidence="6">
    <location>
        <begin position="198"/>
        <end position="218"/>
    </location>
</feature>
<reference evidence="8" key="1">
    <citation type="submission" date="2021-12" db="EMBL/GenBank/DDBJ databases">
        <title>Alicyclobacillaceae gen. nov., sp. nov., isolated from chalcocite enrichment system.</title>
        <authorList>
            <person name="Jiang Z."/>
        </authorList>
    </citation>
    <scope>NUCLEOTIDE SEQUENCE</scope>
    <source>
        <strain evidence="8">MYW30-H2</strain>
    </source>
</reference>
<dbReference type="InterPro" id="IPR036197">
    <property type="entry name" value="NarG-like_sf"/>
</dbReference>
<keyword evidence="5" id="KW-0411">Iron-sulfur</keyword>
<dbReference type="EMBL" id="CP089291">
    <property type="protein sequence ID" value="UOF91154.1"/>
    <property type="molecule type" value="Genomic_DNA"/>
</dbReference>
<dbReference type="Gene3D" id="1.20.950.20">
    <property type="entry name" value="Transmembrane di-heme cytochromes, Chain C"/>
    <property type="match status" value="1"/>
</dbReference>
<evidence type="ECO:0000256" key="3">
    <source>
        <dbReference type="ARBA" id="ARBA00023002"/>
    </source>
</evidence>
<keyword evidence="2" id="KW-0479">Metal-binding</keyword>
<dbReference type="Gene3D" id="1.10.1060.10">
    <property type="entry name" value="Alpha-helical ferredoxin"/>
    <property type="match status" value="2"/>
</dbReference>
<evidence type="ECO:0000256" key="2">
    <source>
        <dbReference type="ARBA" id="ARBA00022723"/>
    </source>
</evidence>
<keyword evidence="6" id="KW-1133">Transmembrane helix</keyword>
<dbReference type="Proteomes" id="UP000830167">
    <property type="component" value="Chromosome"/>
</dbReference>
<feature type="transmembrane region" description="Helical" evidence="6">
    <location>
        <begin position="149"/>
        <end position="170"/>
    </location>
</feature>
<keyword evidence="6" id="KW-0472">Membrane</keyword>
<evidence type="ECO:0000256" key="4">
    <source>
        <dbReference type="ARBA" id="ARBA00023004"/>
    </source>
</evidence>
<dbReference type="InterPro" id="IPR017896">
    <property type="entry name" value="4Fe4S_Fe-S-bd"/>
</dbReference>
<keyword evidence="4" id="KW-0408">Iron</keyword>
<keyword evidence="3" id="KW-0560">Oxidoreductase</keyword>